<accession>A0A6A5W570</accession>
<dbReference type="Proteomes" id="UP000799779">
    <property type="component" value="Unassembled WGS sequence"/>
</dbReference>
<evidence type="ECO:0000256" key="1">
    <source>
        <dbReference type="SAM" id="MobiDB-lite"/>
    </source>
</evidence>
<feature type="compositionally biased region" description="Basic and acidic residues" evidence="1">
    <location>
        <begin position="210"/>
        <end position="219"/>
    </location>
</feature>
<evidence type="ECO:0000313" key="3">
    <source>
        <dbReference type="Proteomes" id="UP000799779"/>
    </source>
</evidence>
<reference evidence="2" key="1">
    <citation type="journal article" date="2020" name="Stud. Mycol.">
        <title>101 Dothideomycetes genomes: a test case for predicting lifestyles and emergence of pathogens.</title>
        <authorList>
            <person name="Haridas S."/>
            <person name="Albert R."/>
            <person name="Binder M."/>
            <person name="Bloem J."/>
            <person name="Labutti K."/>
            <person name="Salamov A."/>
            <person name="Andreopoulos B."/>
            <person name="Baker S."/>
            <person name="Barry K."/>
            <person name="Bills G."/>
            <person name="Bluhm B."/>
            <person name="Cannon C."/>
            <person name="Castanera R."/>
            <person name="Culley D."/>
            <person name="Daum C."/>
            <person name="Ezra D."/>
            <person name="Gonzalez J."/>
            <person name="Henrissat B."/>
            <person name="Kuo A."/>
            <person name="Liang C."/>
            <person name="Lipzen A."/>
            <person name="Lutzoni F."/>
            <person name="Magnuson J."/>
            <person name="Mondo S."/>
            <person name="Nolan M."/>
            <person name="Ohm R."/>
            <person name="Pangilinan J."/>
            <person name="Park H.-J."/>
            <person name="Ramirez L."/>
            <person name="Alfaro M."/>
            <person name="Sun H."/>
            <person name="Tritt A."/>
            <person name="Yoshinaga Y."/>
            <person name="Zwiers L.-H."/>
            <person name="Turgeon B."/>
            <person name="Goodwin S."/>
            <person name="Spatafora J."/>
            <person name="Crous P."/>
            <person name="Grigoriev I."/>
        </authorList>
    </citation>
    <scope>NUCLEOTIDE SEQUENCE</scope>
    <source>
        <strain evidence="2">CBS 123094</strain>
    </source>
</reference>
<protein>
    <submittedName>
        <fullName evidence="2">Uncharacterized protein</fullName>
    </submittedName>
</protein>
<proteinExistence type="predicted"/>
<name>A0A6A5W570_9PLEO</name>
<gene>
    <name evidence="2" type="ORF">P154DRAFT_538212</name>
</gene>
<sequence length="235" mass="27571">MEPLERWTLEVNSQVKNQYGAYCADKSYSQHLVYHYSGALKEEMIQEISHRKYRDKANCAAIEAVFISWLRDSSGLPIDYPDTRADREAKKVVFECDADVIYKGIRLWKEITVQIDASGRLVLCRPRWTSHCKVRGGHEVPFPLNLDLAHRGEVWWCEWTTYDEPRFTFWTDVLKIRGTFGEILIRPRDAEHRRALRSNLLIQYPKDLLRGSTDDRSDPDSMPFRVNRRPQSIVP</sequence>
<organism evidence="2 3">
    <name type="scientific">Amniculicola lignicola CBS 123094</name>
    <dbReference type="NCBI Taxonomy" id="1392246"/>
    <lineage>
        <taxon>Eukaryota</taxon>
        <taxon>Fungi</taxon>
        <taxon>Dikarya</taxon>
        <taxon>Ascomycota</taxon>
        <taxon>Pezizomycotina</taxon>
        <taxon>Dothideomycetes</taxon>
        <taxon>Pleosporomycetidae</taxon>
        <taxon>Pleosporales</taxon>
        <taxon>Amniculicolaceae</taxon>
        <taxon>Amniculicola</taxon>
    </lineage>
</organism>
<dbReference type="EMBL" id="ML977628">
    <property type="protein sequence ID" value="KAF1996218.1"/>
    <property type="molecule type" value="Genomic_DNA"/>
</dbReference>
<keyword evidence="3" id="KW-1185">Reference proteome</keyword>
<feature type="region of interest" description="Disordered" evidence="1">
    <location>
        <begin position="210"/>
        <end position="235"/>
    </location>
</feature>
<evidence type="ECO:0000313" key="2">
    <source>
        <dbReference type="EMBL" id="KAF1996218.1"/>
    </source>
</evidence>
<dbReference type="AlphaFoldDB" id="A0A6A5W570"/>